<dbReference type="AlphaFoldDB" id="A0A9E8SCW2"/>
<proteinExistence type="predicted"/>
<evidence type="ECO:0000256" key="3">
    <source>
        <dbReference type="ARBA" id="ARBA00022692"/>
    </source>
</evidence>
<sequence length="588" mass="66733">MTKNKENIFDLDLFKRLFTYTKPYRKVFYGVLISVILIAGLSISVPYILKIAIDNNIKLQKEDGFLFYIILMIGMLLLETVFQFLFTFYAAWLGQSVVKDIRVKLFNHMLKFKMKYYDTSSVGALITRAVTDMERIADIFGQGLFMIARDTAVMLAIATVMLFTNIKLSLIVFVTMPIVLYATRVFQRYMKKAFEQVRAEVSNLNSFVQERVTGMKILQLFTREATEYKNFKAINERHKKGWLKTIWYNSIFFPIADFLSSITSGLVAYVGGLMVVLYATASVSELFMFIMLIPKLFRPLRQIADKFNTLQMGMVAAKRVFKIIDTNSQIDDLGTLEVSQFNGDITFKNVRFSYVDDEDVLKDVSFSVKAAQTVAIVGATGAGKSTIINLLNRFYQINSGSICIDNIDITTVRLASLRNHIAVVLQDVFLFADTILNNITLNNPKITEAQVIQAAQDIGLHDFIMSLPNGYHYNVKERGVMLSSGQRQLISFLRAYVTNPSILVLDEATSSVDSYSEQLIQTATDKITKDRTSIVIAHRLATVQKADQIIVMDAGEIVEIGTHDELLRKKNGYYRNLYEVQFLKAEVA</sequence>
<evidence type="ECO:0000259" key="10">
    <source>
        <dbReference type="PROSITE" id="PS50929"/>
    </source>
</evidence>
<accession>A0A9E8SCW2</accession>
<dbReference type="Pfam" id="PF00005">
    <property type="entry name" value="ABC_tran"/>
    <property type="match status" value="1"/>
</dbReference>
<feature type="domain" description="ABC transporter" evidence="9">
    <location>
        <begin position="345"/>
        <end position="579"/>
    </location>
</feature>
<evidence type="ECO:0000313" key="12">
    <source>
        <dbReference type="Proteomes" id="UP001164705"/>
    </source>
</evidence>
<dbReference type="RefSeq" id="WP_267676371.1">
    <property type="nucleotide sequence ID" value="NZ_CP113088.1"/>
</dbReference>
<dbReference type="PROSITE" id="PS50893">
    <property type="entry name" value="ABC_TRANSPORTER_2"/>
    <property type="match status" value="1"/>
</dbReference>
<evidence type="ECO:0000256" key="5">
    <source>
        <dbReference type="ARBA" id="ARBA00022840"/>
    </source>
</evidence>
<evidence type="ECO:0000256" key="6">
    <source>
        <dbReference type="ARBA" id="ARBA00022989"/>
    </source>
</evidence>
<gene>
    <name evidence="11" type="ORF">N7U66_18080</name>
</gene>
<dbReference type="InterPro" id="IPR003439">
    <property type="entry name" value="ABC_transporter-like_ATP-bd"/>
</dbReference>
<dbReference type="SUPFAM" id="SSF52540">
    <property type="entry name" value="P-loop containing nucleoside triphosphate hydrolases"/>
    <property type="match status" value="1"/>
</dbReference>
<dbReference type="PANTHER" id="PTHR24221:SF587">
    <property type="entry name" value="ABC TRANSPORTER RELATED"/>
    <property type="match status" value="1"/>
</dbReference>
<name>A0A9E8SCW2_9FLAO</name>
<dbReference type="Gene3D" id="3.40.50.300">
    <property type="entry name" value="P-loop containing nucleotide triphosphate hydrolases"/>
    <property type="match status" value="1"/>
</dbReference>
<feature type="transmembrane region" description="Helical" evidence="8">
    <location>
        <begin position="275"/>
        <end position="293"/>
    </location>
</feature>
<evidence type="ECO:0000256" key="4">
    <source>
        <dbReference type="ARBA" id="ARBA00022741"/>
    </source>
</evidence>
<dbReference type="Gene3D" id="1.20.1560.10">
    <property type="entry name" value="ABC transporter type 1, transmembrane domain"/>
    <property type="match status" value="1"/>
</dbReference>
<keyword evidence="7 8" id="KW-0472">Membrane</keyword>
<protein>
    <submittedName>
        <fullName evidence="11">ABC transporter ATP-binding protein</fullName>
    </submittedName>
</protein>
<dbReference type="GO" id="GO:0140359">
    <property type="term" value="F:ABC-type transporter activity"/>
    <property type="evidence" value="ECO:0007669"/>
    <property type="project" value="InterPro"/>
</dbReference>
<evidence type="ECO:0000256" key="1">
    <source>
        <dbReference type="ARBA" id="ARBA00004651"/>
    </source>
</evidence>
<dbReference type="KEGG" id="lnu:N7U66_18080"/>
<evidence type="ECO:0000256" key="2">
    <source>
        <dbReference type="ARBA" id="ARBA00022448"/>
    </source>
</evidence>
<reference evidence="11" key="1">
    <citation type="submission" date="2022-11" db="EMBL/GenBank/DDBJ databases">
        <title>Lacinutrix neustonica HL-RS19T sp. nov., isolated from the surface microlayer sample of brackish Lake Shihwa.</title>
        <authorList>
            <person name="Choi J.Y."/>
            <person name="Hwang C.Y."/>
        </authorList>
    </citation>
    <scope>NUCLEOTIDE SEQUENCE</scope>
    <source>
        <strain evidence="11">HL-RS19</strain>
    </source>
</reference>
<feature type="transmembrane region" description="Helical" evidence="8">
    <location>
        <begin position="65"/>
        <end position="92"/>
    </location>
</feature>
<dbReference type="GO" id="GO:0005524">
    <property type="term" value="F:ATP binding"/>
    <property type="evidence" value="ECO:0007669"/>
    <property type="project" value="UniProtKB-KW"/>
</dbReference>
<dbReference type="InterPro" id="IPR027417">
    <property type="entry name" value="P-loop_NTPase"/>
</dbReference>
<keyword evidence="4" id="KW-0547">Nucleotide-binding</keyword>
<evidence type="ECO:0000259" key="9">
    <source>
        <dbReference type="PROSITE" id="PS50893"/>
    </source>
</evidence>
<feature type="domain" description="ABC transmembrane type-1" evidence="10">
    <location>
        <begin position="30"/>
        <end position="312"/>
    </location>
</feature>
<dbReference type="SMART" id="SM00382">
    <property type="entry name" value="AAA"/>
    <property type="match status" value="1"/>
</dbReference>
<dbReference type="CDD" id="cd03254">
    <property type="entry name" value="ABCC_Glucan_exporter_like"/>
    <property type="match status" value="1"/>
</dbReference>
<keyword evidence="6 8" id="KW-1133">Transmembrane helix</keyword>
<evidence type="ECO:0000256" key="8">
    <source>
        <dbReference type="SAM" id="Phobius"/>
    </source>
</evidence>
<evidence type="ECO:0000313" key="11">
    <source>
        <dbReference type="EMBL" id="WAC01773.1"/>
    </source>
</evidence>
<evidence type="ECO:0000256" key="7">
    <source>
        <dbReference type="ARBA" id="ARBA00023136"/>
    </source>
</evidence>
<dbReference type="CDD" id="cd18544">
    <property type="entry name" value="ABC_6TM_TmrA_like"/>
    <property type="match status" value="1"/>
</dbReference>
<dbReference type="InterPro" id="IPR017871">
    <property type="entry name" value="ABC_transporter-like_CS"/>
</dbReference>
<dbReference type="InterPro" id="IPR011527">
    <property type="entry name" value="ABC1_TM_dom"/>
</dbReference>
<dbReference type="Proteomes" id="UP001164705">
    <property type="component" value="Chromosome"/>
</dbReference>
<dbReference type="Pfam" id="PF00664">
    <property type="entry name" value="ABC_membrane"/>
    <property type="match status" value="1"/>
</dbReference>
<feature type="transmembrane region" description="Helical" evidence="8">
    <location>
        <begin position="153"/>
        <end position="182"/>
    </location>
</feature>
<dbReference type="GO" id="GO:0016887">
    <property type="term" value="F:ATP hydrolysis activity"/>
    <property type="evidence" value="ECO:0007669"/>
    <property type="project" value="InterPro"/>
</dbReference>
<dbReference type="InterPro" id="IPR039421">
    <property type="entry name" value="Type_1_exporter"/>
</dbReference>
<dbReference type="InterPro" id="IPR003593">
    <property type="entry name" value="AAA+_ATPase"/>
</dbReference>
<dbReference type="GO" id="GO:0005886">
    <property type="term" value="C:plasma membrane"/>
    <property type="evidence" value="ECO:0007669"/>
    <property type="project" value="UniProtKB-SubCell"/>
</dbReference>
<dbReference type="FunFam" id="3.40.50.300:FF:000287">
    <property type="entry name" value="Multidrug ABC transporter ATP-binding protein"/>
    <property type="match status" value="1"/>
</dbReference>
<dbReference type="InterPro" id="IPR036640">
    <property type="entry name" value="ABC1_TM_sf"/>
</dbReference>
<dbReference type="EMBL" id="CP113088">
    <property type="protein sequence ID" value="WAC01773.1"/>
    <property type="molecule type" value="Genomic_DNA"/>
</dbReference>
<keyword evidence="3 8" id="KW-0812">Transmembrane</keyword>
<keyword evidence="12" id="KW-1185">Reference proteome</keyword>
<dbReference type="PROSITE" id="PS00211">
    <property type="entry name" value="ABC_TRANSPORTER_1"/>
    <property type="match status" value="1"/>
</dbReference>
<keyword evidence="5 11" id="KW-0067">ATP-binding</keyword>
<dbReference type="PROSITE" id="PS50929">
    <property type="entry name" value="ABC_TM1F"/>
    <property type="match status" value="1"/>
</dbReference>
<feature type="transmembrane region" description="Helical" evidence="8">
    <location>
        <begin position="27"/>
        <end position="53"/>
    </location>
</feature>
<organism evidence="11 12">
    <name type="scientific">Lacinutrix neustonica</name>
    <dbReference type="NCBI Taxonomy" id="2980107"/>
    <lineage>
        <taxon>Bacteria</taxon>
        <taxon>Pseudomonadati</taxon>
        <taxon>Bacteroidota</taxon>
        <taxon>Flavobacteriia</taxon>
        <taxon>Flavobacteriales</taxon>
        <taxon>Flavobacteriaceae</taxon>
        <taxon>Lacinutrix</taxon>
    </lineage>
</organism>
<dbReference type="PANTHER" id="PTHR24221">
    <property type="entry name" value="ATP-BINDING CASSETTE SUB-FAMILY B"/>
    <property type="match status" value="1"/>
</dbReference>
<keyword evidence="2" id="KW-0813">Transport</keyword>
<comment type="subcellular location">
    <subcellularLocation>
        <location evidence="1">Cell membrane</location>
        <topology evidence="1">Multi-pass membrane protein</topology>
    </subcellularLocation>
</comment>
<dbReference type="SUPFAM" id="SSF90123">
    <property type="entry name" value="ABC transporter transmembrane region"/>
    <property type="match status" value="1"/>
</dbReference>